<dbReference type="SMR" id="A0A6G9HDD4"/>
<accession>A0A6G9HDD4</accession>
<dbReference type="Gene3D" id="3.30.420.10">
    <property type="entry name" value="Ribonuclease H-like superfamily/Ribonuclease H"/>
    <property type="match status" value="1"/>
</dbReference>
<dbReference type="GO" id="GO:0003887">
    <property type="term" value="F:DNA-directed DNA polymerase activity"/>
    <property type="evidence" value="ECO:0007669"/>
    <property type="project" value="UniProtKB-KW"/>
</dbReference>
<sequence length="827" mass="94633">MRVFVYYAFAKRGEIHLHTVNGEGDKITIVCPFVPHCYLGPLLSSSSSSSSEKKRRFFGHVGYDWFEKKERRQMEGGGEFRVYESEISPLLQFQSFIDHSIFLDTFDIECDSSSSSSSYRRCNDITKIKKVDCDGGSSSSVKNMFFDIETYCTATTVEIFQISMRFDDENIVLTTKGTTKRVDRELVDGSGEVESFWLVSCKDETDLLINFYRYAIDKKPVFVIGYNIYMFDVKQIMDRTIACRLTRFEHAGRTYTISHDVRPFYNDATTVSFMKKHSSFGCFDYTMSIDKSVSIDLFKFIKDNFNLPCYKLDDVSKYFLGDLKKVDMSYDEMRLNYERGEKIEDIAWYCLVDSILVHKLFAKLFVFLSLKSTCNITCTDACSLLMGGMSVKIFNMVYIYLKKRDVILNYEENFERNGSFAISGGHVFDPMVGYYNNVICLDFNSLYPSIIIAYNLCPTTYITRTEADALSPDTYRRIDIDDGKSYHFLRAEVLEGLIPTLVGQLLKDRKETKRKMANAVGIDRVVLDKKQTAFKLMANSVYGVMASCLTKKSIGFEPVAASITGIGRQSVLKAKKHLDILLKDKGAGYVFYGDTDSCYVALTNNALSIDDCREMGGQLEKEINSLGIFDSPMYLSLEDDVHRHYILLAKKRYLFTSTKSPGIKSKGTLLARRTQCKAVRDVYMKTINCIIEGASYDRTAECVGKELKSLSARPLDDFVCTVSVNRNVKTETGQMALYKRMEERKEPLPVHRLQYIVVGRNKLVYETKHFMEKNGLGVCYEYYKGALVNPLRQLFWVTFHVDLSVREFNTLVVNSNAKITNYFTSIP</sequence>
<evidence type="ECO:0000313" key="11">
    <source>
        <dbReference type="EMBL" id="QIQ08562.1"/>
    </source>
</evidence>
<keyword evidence="7" id="KW-0238">DNA-binding</keyword>
<feature type="domain" description="DNA-directed DNA polymerase family B exonuclease" evidence="10">
    <location>
        <begin position="81"/>
        <end position="315"/>
    </location>
</feature>
<dbReference type="InterPro" id="IPR042087">
    <property type="entry name" value="DNA_pol_B_thumb"/>
</dbReference>
<dbReference type="GO" id="GO:0039693">
    <property type="term" value="P:viral DNA genome replication"/>
    <property type="evidence" value="ECO:0007669"/>
    <property type="project" value="UniProtKB-KW"/>
</dbReference>
<keyword evidence="6" id="KW-1194">Viral DNA replication</keyword>
<dbReference type="Pfam" id="PF03104">
    <property type="entry name" value="DNA_pol_B_exo1"/>
    <property type="match status" value="1"/>
</dbReference>
<dbReference type="SUPFAM" id="SSF56672">
    <property type="entry name" value="DNA/RNA polymerases"/>
    <property type="match status" value="1"/>
</dbReference>
<dbReference type="Gene3D" id="3.90.1600.10">
    <property type="entry name" value="Palm domain of DNA polymerase"/>
    <property type="match status" value="1"/>
</dbReference>
<keyword evidence="4" id="KW-0548">Nucleotidyltransferase</keyword>
<evidence type="ECO:0000256" key="8">
    <source>
        <dbReference type="ARBA" id="ARBA00049244"/>
    </source>
</evidence>
<dbReference type="SUPFAM" id="SSF53098">
    <property type="entry name" value="Ribonuclease H-like"/>
    <property type="match status" value="1"/>
</dbReference>
<keyword evidence="5" id="KW-0239">DNA-directed DNA polymerase</keyword>
<dbReference type="GO" id="GO:0006261">
    <property type="term" value="P:DNA-templated DNA replication"/>
    <property type="evidence" value="ECO:0007669"/>
    <property type="project" value="TreeGrafter"/>
</dbReference>
<dbReference type="SMART" id="SM00486">
    <property type="entry name" value="POLBc"/>
    <property type="match status" value="1"/>
</dbReference>
<name>A0A6G9HDD4_9VIRU</name>
<dbReference type="EC" id="2.7.7.7" evidence="2"/>
<dbReference type="Gene3D" id="1.10.287.690">
    <property type="entry name" value="Helix hairpin bin"/>
    <property type="match status" value="1"/>
</dbReference>
<organism evidence="11">
    <name type="scientific">Carcinus maenas virus 1</name>
    <dbReference type="NCBI Taxonomy" id="2704945"/>
    <lineage>
        <taxon>Viruses</taxon>
    </lineage>
</organism>
<dbReference type="InterPro" id="IPR023211">
    <property type="entry name" value="DNA_pol_palm_dom_sf"/>
</dbReference>
<keyword evidence="3" id="KW-0808">Transferase</keyword>
<gene>
    <name evidence="11" type="primary">ORF56</name>
</gene>
<evidence type="ECO:0000256" key="2">
    <source>
        <dbReference type="ARBA" id="ARBA00012417"/>
    </source>
</evidence>
<feature type="domain" description="DNA-directed DNA polymerase family B multifunctional" evidence="9">
    <location>
        <begin position="382"/>
        <end position="795"/>
    </location>
</feature>
<dbReference type="EMBL" id="MN604015">
    <property type="protein sequence ID" value="QIQ08562.1"/>
    <property type="molecule type" value="Genomic_DNA"/>
</dbReference>
<dbReference type="InterPro" id="IPR006134">
    <property type="entry name" value="DNA-dir_DNA_pol_B_multi_dom"/>
</dbReference>
<evidence type="ECO:0000259" key="9">
    <source>
        <dbReference type="Pfam" id="PF00136"/>
    </source>
</evidence>
<dbReference type="GO" id="GO:0000166">
    <property type="term" value="F:nucleotide binding"/>
    <property type="evidence" value="ECO:0007669"/>
    <property type="project" value="InterPro"/>
</dbReference>
<dbReference type="GO" id="GO:0003677">
    <property type="term" value="F:DNA binding"/>
    <property type="evidence" value="ECO:0007669"/>
    <property type="project" value="UniProtKB-KW"/>
</dbReference>
<comment type="similarity">
    <text evidence="1">Belongs to the DNA polymerase type-B family.</text>
</comment>
<evidence type="ECO:0000259" key="10">
    <source>
        <dbReference type="Pfam" id="PF03104"/>
    </source>
</evidence>
<dbReference type="PRINTS" id="PR00106">
    <property type="entry name" value="DNAPOLB"/>
</dbReference>
<keyword evidence="6" id="KW-0235">DNA replication</keyword>
<dbReference type="InterPro" id="IPR012337">
    <property type="entry name" value="RNaseH-like_sf"/>
</dbReference>
<reference evidence="11" key="1">
    <citation type="journal article" date="2020" name="MBio">
        <title>A New Family of DNA Viruses Causing Disease in Crustaceans from Diverse Aquatic Biomes.</title>
        <authorList>
            <person name="Subramaniam K."/>
            <person name="Behringer D.C."/>
            <person name="Bojko J."/>
            <person name="Yutin N."/>
            <person name="Clark A.S."/>
            <person name="Bateman K.S."/>
            <person name="van Aerle R."/>
            <person name="Bass D."/>
            <person name="Kerr R.C."/>
            <person name="Koonin E.V."/>
            <person name="Stentiford G.D."/>
            <person name="Waltzek T.B."/>
        </authorList>
    </citation>
    <scope>NUCLEOTIDE SEQUENCE</scope>
</reference>
<dbReference type="InterPro" id="IPR050240">
    <property type="entry name" value="DNA_pol_type-B"/>
</dbReference>
<evidence type="ECO:0000256" key="4">
    <source>
        <dbReference type="ARBA" id="ARBA00022695"/>
    </source>
</evidence>
<evidence type="ECO:0000256" key="7">
    <source>
        <dbReference type="ARBA" id="ARBA00023125"/>
    </source>
</evidence>
<dbReference type="InterPro" id="IPR006172">
    <property type="entry name" value="DNA-dir_DNA_pol_B"/>
</dbReference>
<evidence type="ECO:0000256" key="6">
    <source>
        <dbReference type="ARBA" id="ARBA00023109"/>
    </source>
</evidence>
<dbReference type="PANTHER" id="PTHR10322">
    <property type="entry name" value="DNA POLYMERASE CATALYTIC SUBUNIT"/>
    <property type="match status" value="1"/>
</dbReference>
<evidence type="ECO:0000256" key="3">
    <source>
        <dbReference type="ARBA" id="ARBA00022679"/>
    </source>
</evidence>
<dbReference type="Gene3D" id="1.10.132.60">
    <property type="entry name" value="DNA polymerase family B, C-terminal domain"/>
    <property type="match status" value="1"/>
</dbReference>
<dbReference type="InterPro" id="IPR043502">
    <property type="entry name" value="DNA/RNA_pol_sf"/>
</dbReference>
<dbReference type="InterPro" id="IPR006133">
    <property type="entry name" value="DNA-dir_DNA_pol_B_exonuc"/>
</dbReference>
<dbReference type="Pfam" id="PF00136">
    <property type="entry name" value="DNA_pol_B"/>
    <property type="match status" value="1"/>
</dbReference>
<proteinExistence type="inferred from homology"/>
<protein>
    <recommendedName>
        <fullName evidence="2">DNA-directed DNA polymerase</fullName>
        <ecNumber evidence="2">2.7.7.7</ecNumber>
    </recommendedName>
</protein>
<evidence type="ECO:0000256" key="1">
    <source>
        <dbReference type="ARBA" id="ARBA00005755"/>
    </source>
</evidence>
<evidence type="ECO:0000256" key="5">
    <source>
        <dbReference type="ARBA" id="ARBA00022932"/>
    </source>
</evidence>
<comment type="catalytic activity">
    <reaction evidence="8">
        <text>DNA(n) + a 2'-deoxyribonucleoside 5'-triphosphate = DNA(n+1) + diphosphate</text>
        <dbReference type="Rhea" id="RHEA:22508"/>
        <dbReference type="Rhea" id="RHEA-COMP:17339"/>
        <dbReference type="Rhea" id="RHEA-COMP:17340"/>
        <dbReference type="ChEBI" id="CHEBI:33019"/>
        <dbReference type="ChEBI" id="CHEBI:61560"/>
        <dbReference type="ChEBI" id="CHEBI:173112"/>
        <dbReference type="EC" id="2.7.7.7"/>
    </reaction>
</comment>
<dbReference type="InterPro" id="IPR036397">
    <property type="entry name" value="RNaseH_sf"/>
</dbReference>
<dbReference type="PANTHER" id="PTHR10322:SF23">
    <property type="entry name" value="DNA POLYMERASE DELTA CATALYTIC SUBUNIT"/>
    <property type="match status" value="1"/>
</dbReference>